<feature type="domain" description="Aldehyde dehydrogenase" evidence="8">
    <location>
        <begin position="4"/>
        <end position="426"/>
    </location>
</feature>
<comment type="caution">
    <text evidence="9">The sequence shown here is derived from an EMBL/GenBank/DDBJ whole genome shotgun (WGS) entry which is preliminary data.</text>
</comment>
<dbReference type="CDD" id="cd07087">
    <property type="entry name" value="ALDH_F3-13-14_CALDH-like"/>
    <property type="match status" value="1"/>
</dbReference>
<sequence length="461" mass="51367">MTTVREILDEQRAFFRTGATRPLEFRVEQLRRLQDALKAGENFLLQALAKDLGRPAPEAVVSEIAMVAAEIEYAAAKLRRWVRPQRRRVPLLAFPASGWIQPEPLGVVLILGPWNYPVQLLLMPLVGAIAAGNCAVLKPSELAPETSRALARLIRDTFSPAHVRLLEGGPDLAEALVSEPFDKIFFTGSRSTGRRVMLAAAHHLTPVVLELGGKSPCIVCKDAPLDVAARRIAWGKFLNAGQTCVAPDFVLVEEPVCEALIEALTRAIREFFGDNPRRSADYGRIVNRAHFERLRSLLSGGRVILGGDMDAESLYFGPTLITDVSPDAPLMQEEIFGPLLPILSFRHLDEALEWLAQQPAPLALYLFTRQRAIQERVLARTRSGGVCINDTILQVAARELPFGGLGPSGMGVYHGHASFQTFSHYRPVLRRSLFPDWRWRYPPSRLALSRLKCLARWLLRW</sequence>
<dbReference type="InterPro" id="IPR012394">
    <property type="entry name" value="Aldehyde_DH_NAD(P)"/>
</dbReference>
<keyword evidence="3" id="KW-0520">NAD</keyword>
<dbReference type="InterPro" id="IPR016161">
    <property type="entry name" value="Ald_DH/histidinol_DH"/>
</dbReference>
<dbReference type="PANTHER" id="PTHR43570">
    <property type="entry name" value="ALDEHYDE DEHYDROGENASE"/>
    <property type="match status" value="1"/>
</dbReference>
<dbReference type="GO" id="GO:0006081">
    <property type="term" value="P:aldehyde metabolic process"/>
    <property type="evidence" value="ECO:0007669"/>
    <property type="project" value="InterPro"/>
</dbReference>
<dbReference type="Pfam" id="PF00171">
    <property type="entry name" value="Aldedh"/>
    <property type="match status" value="1"/>
</dbReference>
<protein>
    <recommendedName>
        <fullName evidence="4">Aldehyde dehydrogenase</fullName>
    </recommendedName>
</protein>
<evidence type="ECO:0000256" key="3">
    <source>
        <dbReference type="ARBA" id="ARBA00023027"/>
    </source>
</evidence>
<evidence type="ECO:0000313" key="10">
    <source>
        <dbReference type="Proteomes" id="UP000477311"/>
    </source>
</evidence>
<dbReference type="InterPro" id="IPR029510">
    <property type="entry name" value="Ald_DH_CS_GLU"/>
</dbReference>
<dbReference type="FunFam" id="3.40.309.10:FF:000003">
    <property type="entry name" value="Aldehyde dehydrogenase"/>
    <property type="match status" value="1"/>
</dbReference>
<dbReference type="PIRSF" id="PIRSF036492">
    <property type="entry name" value="ALDH"/>
    <property type="match status" value="1"/>
</dbReference>
<dbReference type="InterPro" id="IPR016160">
    <property type="entry name" value="Ald_DH_CS_CYS"/>
</dbReference>
<evidence type="ECO:0000256" key="6">
    <source>
        <dbReference type="PROSITE-ProRule" id="PRU10007"/>
    </source>
</evidence>
<feature type="active site" evidence="5">
    <location>
        <position position="244"/>
    </location>
</feature>
<accession>A0A6M1RFZ3</accession>
<dbReference type="PANTHER" id="PTHR43570:SF16">
    <property type="entry name" value="ALDEHYDE DEHYDROGENASE TYPE III, ISOFORM Q"/>
    <property type="match status" value="1"/>
</dbReference>
<dbReference type="PROSITE" id="PS00687">
    <property type="entry name" value="ALDEHYDE_DEHYDR_GLU"/>
    <property type="match status" value="1"/>
</dbReference>
<dbReference type="EMBL" id="JAAKYA010000042">
    <property type="protein sequence ID" value="NGO38968.1"/>
    <property type="molecule type" value="Genomic_DNA"/>
</dbReference>
<dbReference type="InterPro" id="IPR015590">
    <property type="entry name" value="Aldehyde_DH_dom"/>
</dbReference>
<evidence type="ECO:0000256" key="4">
    <source>
        <dbReference type="PIRNR" id="PIRNR036492"/>
    </source>
</evidence>
<dbReference type="GO" id="GO:0005737">
    <property type="term" value="C:cytoplasm"/>
    <property type="evidence" value="ECO:0007669"/>
    <property type="project" value="TreeGrafter"/>
</dbReference>
<dbReference type="Gene3D" id="3.40.309.10">
    <property type="entry name" value="Aldehyde Dehydrogenase, Chain A, domain 2"/>
    <property type="match status" value="1"/>
</dbReference>
<proteinExistence type="inferred from homology"/>
<evidence type="ECO:0000313" key="9">
    <source>
        <dbReference type="EMBL" id="NGO38968.1"/>
    </source>
</evidence>
<gene>
    <name evidence="9" type="ORF">G4L39_06105</name>
</gene>
<dbReference type="Proteomes" id="UP000477311">
    <property type="component" value="Unassembled WGS sequence"/>
</dbReference>
<keyword evidence="10" id="KW-1185">Reference proteome</keyword>
<dbReference type="Gene3D" id="3.40.605.10">
    <property type="entry name" value="Aldehyde Dehydrogenase, Chain A, domain 1"/>
    <property type="match status" value="1"/>
</dbReference>
<feature type="active site" evidence="5 6">
    <location>
        <position position="210"/>
    </location>
</feature>
<dbReference type="FunFam" id="3.40.605.10:FF:000004">
    <property type="entry name" value="Aldehyde dehydrogenase"/>
    <property type="match status" value="1"/>
</dbReference>
<evidence type="ECO:0000256" key="5">
    <source>
        <dbReference type="PIRSR" id="PIRSR036492-1"/>
    </source>
</evidence>
<dbReference type="RefSeq" id="WP_165106721.1">
    <property type="nucleotide sequence ID" value="NZ_JAAKYA010000042.1"/>
</dbReference>
<evidence type="ECO:0000256" key="1">
    <source>
        <dbReference type="ARBA" id="ARBA00009986"/>
    </source>
</evidence>
<evidence type="ECO:0000256" key="2">
    <source>
        <dbReference type="ARBA" id="ARBA00023002"/>
    </source>
</evidence>
<dbReference type="AlphaFoldDB" id="A0A6M1RFZ3"/>
<evidence type="ECO:0000256" key="7">
    <source>
        <dbReference type="RuleBase" id="RU003345"/>
    </source>
</evidence>
<evidence type="ECO:0000259" key="8">
    <source>
        <dbReference type="Pfam" id="PF00171"/>
    </source>
</evidence>
<name>A0A6M1RFZ3_9BACT</name>
<dbReference type="InterPro" id="IPR016163">
    <property type="entry name" value="Ald_DH_C"/>
</dbReference>
<reference evidence="9 10" key="1">
    <citation type="submission" date="2020-02" db="EMBL/GenBank/DDBJ databases">
        <title>Draft genome sequence of Limisphaera ngatamarikiensis NGM72.4T, a thermophilic Verrucomicrobia grouped in subdivision 3.</title>
        <authorList>
            <person name="Carere C.R."/>
            <person name="Steen J."/>
            <person name="Hugenholtz P."/>
            <person name="Stott M.B."/>
        </authorList>
    </citation>
    <scope>NUCLEOTIDE SEQUENCE [LARGE SCALE GENOMIC DNA]</scope>
    <source>
        <strain evidence="9 10">NGM72.4</strain>
    </source>
</reference>
<organism evidence="9 10">
    <name type="scientific">Limisphaera ngatamarikiensis</name>
    <dbReference type="NCBI Taxonomy" id="1324935"/>
    <lineage>
        <taxon>Bacteria</taxon>
        <taxon>Pseudomonadati</taxon>
        <taxon>Verrucomicrobiota</taxon>
        <taxon>Verrucomicrobiia</taxon>
        <taxon>Limisphaerales</taxon>
        <taxon>Limisphaeraceae</taxon>
        <taxon>Limisphaera</taxon>
    </lineage>
</organism>
<comment type="similarity">
    <text evidence="1 4 7">Belongs to the aldehyde dehydrogenase family.</text>
</comment>
<dbReference type="SUPFAM" id="SSF53720">
    <property type="entry name" value="ALDH-like"/>
    <property type="match status" value="1"/>
</dbReference>
<dbReference type="InterPro" id="IPR016162">
    <property type="entry name" value="Ald_DH_N"/>
</dbReference>
<keyword evidence="2 4" id="KW-0560">Oxidoreductase</keyword>
<dbReference type="PROSITE" id="PS00070">
    <property type="entry name" value="ALDEHYDE_DEHYDR_CYS"/>
    <property type="match status" value="1"/>
</dbReference>
<dbReference type="GO" id="GO:0004029">
    <property type="term" value="F:aldehyde dehydrogenase (NAD+) activity"/>
    <property type="evidence" value="ECO:0007669"/>
    <property type="project" value="TreeGrafter"/>
</dbReference>